<feature type="domain" description="Helicase C-terminal" evidence="6">
    <location>
        <begin position="289"/>
        <end position="445"/>
    </location>
</feature>
<evidence type="ECO:0000256" key="2">
    <source>
        <dbReference type="ARBA" id="ARBA00022840"/>
    </source>
</evidence>
<evidence type="ECO:0000313" key="7">
    <source>
        <dbReference type="EMBL" id="KRM89290.1"/>
    </source>
</evidence>
<dbReference type="InterPro" id="IPR011545">
    <property type="entry name" value="DEAD/DEAH_box_helicase_dom"/>
</dbReference>
<keyword evidence="8" id="KW-1185">Reference proteome</keyword>
<name>A0A0R2CD63_9LACO</name>
<dbReference type="EMBL" id="AYYX01000008">
    <property type="protein sequence ID" value="KRM89290.1"/>
    <property type="molecule type" value="Genomic_DNA"/>
</dbReference>
<evidence type="ECO:0000256" key="1">
    <source>
        <dbReference type="ARBA" id="ARBA00022741"/>
    </source>
</evidence>
<sequence>MKISDFYGRLVTVQATTDLTLPQVTKLPAIKTNGKLLYCQRCQQTFSKKQFHLPNGVDYCPYCLQFGRLTSHDLLYTLPEPNLFPINEQPLSWQGKLSPLQQKCAQVLKEQAAIKKEFLLWAVTGAGKTEIMFPAISEAIKKKERICIATPRVDVCNELFPRLQQAFDRTSIVLLHANSPMKYHYSQLVICTTHQLIRFYHAFDLLIIDEVDAFPFVNNQLLQMAVAKARKRISSLLLLTATPTKQLLTKIKQHKLVCGYLPLRFHGHLLPVPQIMTLPNWRRDLLRCQIDRRLFKILEDWFKAGLPVLIFSPEIRLLVEIEKTVKKYFPHLAFSSVYAGDEKREQKVQTMRREKYQLLITTTILERGVTFAKLNVVILGADEQVFHEESLVQIAGRAGRSLKRPTGDVIFVCSMLNQAIKKAVKQIRFLNQEGEKISDENLSFLSAK</sequence>
<proteinExistence type="predicted"/>
<dbReference type="PANTHER" id="PTHR30580:SF1">
    <property type="entry name" value="COMF OPERON PROTEIN 1"/>
    <property type="match status" value="1"/>
</dbReference>
<keyword evidence="1" id="KW-0547">Nucleotide-binding</keyword>
<dbReference type="SMART" id="SM00487">
    <property type="entry name" value="DEXDc"/>
    <property type="match status" value="1"/>
</dbReference>
<evidence type="ECO:0000313" key="8">
    <source>
        <dbReference type="Proteomes" id="UP000051576"/>
    </source>
</evidence>
<dbReference type="InterPro" id="IPR001650">
    <property type="entry name" value="Helicase_C-like"/>
</dbReference>
<dbReference type="GO" id="GO:0006302">
    <property type="term" value="P:double-strand break repair"/>
    <property type="evidence" value="ECO:0007669"/>
    <property type="project" value="TreeGrafter"/>
</dbReference>
<dbReference type="STRING" id="1133569.FD21_GL002019"/>
<organism evidence="7 8">
    <name type="scientific">Liquorilactobacillus vini DSM 20605</name>
    <dbReference type="NCBI Taxonomy" id="1133569"/>
    <lineage>
        <taxon>Bacteria</taxon>
        <taxon>Bacillati</taxon>
        <taxon>Bacillota</taxon>
        <taxon>Bacilli</taxon>
        <taxon>Lactobacillales</taxon>
        <taxon>Lactobacillaceae</taxon>
        <taxon>Liquorilactobacillus</taxon>
    </lineage>
</organism>
<reference evidence="7 8" key="1">
    <citation type="journal article" date="2015" name="Genome Announc.">
        <title>Expanding the biotechnology potential of lactobacilli through comparative genomics of 213 strains and associated genera.</title>
        <authorList>
            <person name="Sun Z."/>
            <person name="Harris H.M."/>
            <person name="McCann A."/>
            <person name="Guo C."/>
            <person name="Argimon S."/>
            <person name="Zhang W."/>
            <person name="Yang X."/>
            <person name="Jeffery I.B."/>
            <person name="Cooney J.C."/>
            <person name="Kagawa T.F."/>
            <person name="Liu W."/>
            <person name="Song Y."/>
            <person name="Salvetti E."/>
            <person name="Wrobel A."/>
            <person name="Rasinkangas P."/>
            <person name="Parkhill J."/>
            <person name="Rea M.C."/>
            <person name="O'Sullivan O."/>
            <person name="Ritari J."/>
            <person name="Douillard F.P."/>
            <person name="Paul Ross R."/>
            <person name="Yang R."/>
            <person name="Briner A.E."/>
            <person name="Felis G.E."/>
            <person name="de Vos W.M."/>
            <person name="Barrangou R."/>
            <person name="Klaenhammer T.R."/>
            <person name="Caufield P.W."/>
            <person name="Cui Y."/>
            <person name="Zhang H."/>
            <person name="O'Toole P.W."/>
        </authorList>
    </citation>
    <scope>NUCLEOTIDE SEQUENCE [LARGE SCALE GENOMIC DNA]</scope>
    <source>
        <strain evidence="7 8">DSM 20605</strain>
    </source>
</reference>
<evidence type="ECO:0000259" key="6">
    <source>
        <dbReference type="PROSITE" id="PS51194"/>
    </source>
</evidence>
<dbReference type="Pfam" id="PF00271">
    <property type="entry name" value="Helicase_C"/>
    <property type="match status" value="1"/>
</dbReference>
<dbReference type="InterPro" id="IPR014001">
    <property type="entry name" value="Helicase_ATP-bd"/>
</dbReference>
<dbReference type="eggNOG" id="COG4098">
    <property type="taxonomic scope" value="Bacteria"/>
</dbReference>
<dbReference type="Gene3D" id="3.40.50.300">
    <property type="entry name" value="P-loop containing nucleotide triphosphate hydrolases"/>
    <property type="match status" value="2"/>
</dbReference>
<dbReference type="AlphaFoldDB" id="A0A0R2CD63"/>
<feature type="domain" description="Helicase ATP-binding" evidence="5">
    <location>
        <begin position="109"/>
        <end position="261"/>
    </location>
</feature>
<keyword evidence="3" id="KW-0238">DNA-binding</keyword>
<dbReference type="Proteomes" id="UP000051576">
    <property type="component" value="Unassembled WGS sequence"/>
</dbReference>
<keyword evidence="4" id="KW-0175">Coiled coil</keyword>
<dbReference type="OrthoDB" id="2077914at2"/>
<evidence type="ECO:0000259" key="5">
    <source>
        <dbReference type="PROSITE" id="PS51192"/>
    </source>
</evidence>
<feature type="coiled-coil region" evidence="4">
    <location>
        <begin position="413"/>
        <end position="440"/>
    </location>
</feature>
<dbReference type="PROSITE" id="PS51194">
    <property type="entry name" value="HELICASE_CTER"/>
    <property type="match status" value="1"/>
</dbReference>
<dbReference type="GO" id="GO:0005524">
    <property type="term" value="F:ATP binding"/>
    <property type="evidence" value="ECO:0007669"/>
    <property type="project" value="UniProtKB-KW"/>
</dbReference>
<dbReference type="Pfam" id="PF00270">
    <property type="entry name" value="DEAD"/>
    <property type="match status" value="1"/>
</dbReference>
<comment type="caution">
    <text evidence="7">The sequence shown here is derived from an EMBL/GenBank/DDBJ whole genome shotgun (WGS) entry which is preliminary data.</text>
</comment>
<dbReference type="GO" id="GO:0006310">
    <property type="term" value="P:DNA recombination"/>
    <property type="evidence" value="ECO:0007669"/>
    <property type="project" value="TreeGrafter"/>
</dbReference>
<dbReference type="GO" id="GO:0043138">
    <property type="term" value="F:3'-5' DNA helicase activity"/>
    <property type="evidence" value="ECO:0007669"/>
    <property type="project" value="TreeGrafter"/>
</dbReference>
<dbReference type="RefSeq" id="WP_010580285.1">
    <property type="nucleotide sequence ID" value="NZ_AHYZ01000067.1"/>
</dbReference>
<evidence type="ECO:0000256" key="4">
    <source>
        <dbReference type="SAM" id="Coils"/>
    </source>
</evidence>
<dbReference type="SMART" id="SM00490">
    <property type="entry name" value="HELICc"/>
    <property type="match status" value="1"/>
</dbReference>
<gene>
    <name evidence="7" type="ORF">FD21_GL002019</name>
</gene>
<dbReference type="InterPro" id="IPR027417">
    <property type="entry name" value="P-loop_NTPase"/>
</dbReference>
<accession>A0A0R2CD63</accession>
<dbReference type="GO" id="GO:0003677">
    <property type="term" value="F:DNA binding"/>
    <property type="evidence" value="ECO:0007669"/>
    <property type="project" value="UniProtKB-KW"/>
</dbReference>
<dbReference type="PATRIC" id="fig|1133569.4.peg.2179"/>
<evidence type="ECO:0000256" key="3">
    <source>
        <dbReference type="ARBA" id="ARBA00023125"/>
    </source>
</evidence>
<keyword evidence="2" id="KW-0067">ATP-binding</keyword>
<dbReference type="GO" id="GO:0006270">
    <property type="term" value="P:DNA replication initiation"/>
    <property type="evidence" value="ECO:0007669"/>
    <property type="project" value="TreeGrafter"/>
</dbReference>
<dbReference type="PROSITE" id="PS51192">
    <property type="entry name" value="HELICASE_ATP_BIND_1"/>
    <property type="match status" value="1"/>
</dbReference>
<dbReference type="PANTHER" id="PTHR30580">
    <property type="entry name" value="PRIMOSOMAL PROTEIN N"/>
    <property type="match status" value="1"/>
</dbReference>
<protein>
    <submittedName>
        <fullName evidence="7">ComF operon protein 1</fullName>
    </submittedName>
</protein>
<dbReference type="SUPFAM" id="SSF52540">
    <property type="entry name" value="P-loop containing nucleoside triphosphate hydrolases"/>
    <property type="match status" value="1"/>
</dbReference>